<evidence type="ECO:0000313" key="2">
    <source>
        <dbReference type="EMBL" id="TWI88860.1"/>
    </source>
</evidence>
<proteinExistence type="predicted"/>
<reference evidence="2 3" key="1">
    <citation type="journal article" date="2013" name="Stand. Genomic Sci.">
        <title>Genomic Encyclopedia of Type Strains, Phase I: The one thousand microbial genomes (KMG-I) project.</title>
        <authorList>
            <person name="Kyrpides N.C."/>
            <person name="Woyke T."/>
            <person name="Eisen J.A."/>
            <person name="Garrity G."/>
            <person name="Lilburn T.G."/>
            <person name="Beck B.J."/>
            <person name="Whitman W.B."/>
            <person name="Hugenholtz P."/>
            <person name="Klenk H.P."/>
        </authorList>
    </citation>
    <scope>NUCLEOTIDE SEQUENCE [LARGE SCALE GENOMIC DNA]</scope>
    <source>
        <strain evidence="2 3">DSM 13484</strain>
    </source>
</reference>
<dbReference type="PROSITE" id="PS51257">
    <property type="entry name" value="PROKAR_LIPOPROTEIN"/>
    <property type="match status" value="1"/>
</dbReference>
<dbReference type="AlphaFoldDB" id="A0A562T7D6"/>
<sequence>MLKTKYYLLLLLALGLLACNSSRNNQLLQHKKWRVYDVQVPAGAPYDITQVSQATELKRGYYSDVYYQFLDDNLFIATIAGQPDSGRYQLLSNGRIISITASNGQRNAEHLVTIVHLDDNSFDMKVKSGEYDFVLKTKAEQ</sequence>
<dbReference type="Proteomes" id="UP000316778">
    <property type="component" value="Unassembled WGS sequence"/>
</dbReference>
<dbReference type="RefSeq" id="WP_145714752.1">
    <property type="nucleotide sequence ID" value="NZ_BAAAFY010000001.1"/>
</dbReference>
<name>A0A562T7D6_CHIJA</name>
<organism evidence="2 3">
    <name type="scientific">Chitinophaga japonensis</name>
    <name type="common">Flexibacter japonensis</name>
    <dbReference type="NCBI Taxonomy" id="104662"/>
    <lineage>
        <taxon>Bacteria</taxon>
        <taxon>Pseudomonadati</taxon>
        <taxon>Bacteroidota</taxon>
        <taxon>Chitinophagia</taxon>
        <taxon>Chitinophagales</taxon>
        <taxon>Chitinophagaceae</taxon>
        <taxon>Chitinophaga</taxon>
    </lineage>
</organism>
<keyword evidence="1" id="KW-0732">Signal</keyword>
<protein>
    <recommendedName>
        <fullName evidence="4">Lipocalin-like protein</fullName>
    </recommendedName>
</protein>
<evidence type="ECO:0008006" key="4">
    <source>
        <dbReference type="Google" id="ProtNLM"/>
    </source>
</evidence>
<keyword evidence="3" id="KW-1185">Reference proteome</keyword>
<comment type="caution">
    <text evidence="2">The sequence shown here is derived from an EMBL/GenBank/DDBJ whole genome shotgun (WGS) entry which is preliminary data.</text>
</comment>
<accession>A0A562T7D6</accession>
<feature type="chain" id="PRO_5021937955" description="Lipocalin-like protein" evidence="1">
    <location>
        <begin position="24"/>
        <end position="141"/>
    </location>
</feature>
<gene>
    <name evidence="2" type="ORF">LX66_2947</name>
</gene>
<dbReference type="OrthoDB" id="671837at2"/>
<dbReference type="EMBL" id="VLLG01000003">
    <property type="protein sequence ID" value="TWI88860.1"/>
    <property type="molecule type" value="Genomic_DNA"/>
</dbReference>
<feature type="signal peptide" evidence="1">
    <location>
        <begin position="1"/>
        <end position="23"/>
    </location>
</feature>
<evidence type="ECO:0000256" key="1">
    <source>
        <dbReference type="SAM" id="SignalP"/>
    </source>
</evidence>
<evidence type="ECO:0000313" key="3">
    <source>
        <dbReference type="Proteomes" id="UP000316778"/>
    </source>
</evidence>